<dbReference type="Pfam" id="PF01323">
    <property type="entry name" value="DSBA"/>
    <property type="match status" value="1"/>
</dbReference>
<dbReference type="InterPro" id="IPR001853">
    <property type="entry name" value="DSBA-like_thioredoxin_dom"/>
</dbReference>
<accession>A0A4U0RL77</accession>
<dbReference type="OrthoDB" id="9799122at2"/>
<comment type="caution">
    <text evidence="2">The sequence shown here is derived from an EMBL/GenBank/DDBJ whole genome shotgun (WGS) entry which is preliminary data.</text>
</comment>
<gene>
    <name evidence="2" type="ORF">FCI23_51560</name>
</gene>
<name>A0A4U0RL77_9ACTN</name>
<feature type="domain" description="DSBA-like thioredoxin" evidence="1">
    <location>
        <begin position="4"/>
        <end position="203"/>
    </location>
</feature>
<proteinExistence type="predicted"/>
<protein>
    <submittedName>
        <fullName evidence="2">DsbA family oxidoreductase</fullName>
    </submittedName>
</protein>
<dbReference type="RefSeq" id="WP_136730866.1">
    <property type="nucleotide sequence ID" value="NZ_SUMC01000170.1"/>
</dbReference>
<keyword evidence="3" id="KW-1185">Reference proteome</keyword>
<evidence type="ECO:0000259" key="1">
    <source>
        <dbReference type="Pfam" id="PF01323"/>
    </source>
</evidence>
<dbReference type="AlphaFoldDB" id="A0A4U0RL77"/>
<dbReference type="SUPFAM" id="SSF52833">
    <property type="entry name" value="Thioredoxin-like"/>
    <property type="match status" value="1"/>
</dbReference>
<evidence type="ECO:0000313" key="2">
    <source>
        <dbReference type="EMBL" id="TJZ96047.1"/>
    </source>
</evidence>
<dbReference type="InterPro" id="IPR036249">
    <property type="entry name" value="Thioredoxin-like_sf"/>
</dbReference>
<dbReference type="EMBL" id="SUMC01000170">
    <property type="protein sequence ID" value="TJZ96047.1"/>
    <property type="molecule type" value="Genomic_DNA"/>
</dbReference>
<dbReference type="PANTHER" id="PTHR13887">
    <property type="entry name" value="GLUTATHIONE S-TRANSFERASE KAPPA"/>
    <property type="match status" value="1"/>
</dbReference>
<dbReference type="CDD" id="cd03024">
    <property type="entry name" value="DsbA_FrnE"/>
    <property type="match status" value="1"/>
</dbReference>
<sequence>MLHIDIWADFACPACYLAKPRIDQAIAASGHADAITVTYRSLELFPDAGPEPFDSFEHVLHKFGGDQAQAARLEEHMAALARAQGQPYAIHHPVASSFDAHRMLHLAAEHGAASEFMDAVQRDLLGEGVNVYTAAYLANAATRAGVPAARAKALLTGDEYANAVRADKKLAREAGVTAVPFTILGGRLAIPGAATADAYADAITQALTTGDPQ</sequence>
<evidence type="ECO:0000313" key="3">
    <source>
        <dbReference type="Proteomes" id="UP000305778"/>
    </source>
</evidence>
<dbReference type="GO" id="GO:0016491">
    <property type="term" value="F:oxidoreductase activity"/>
    <property type="evidence" value="ECO:0007669"/>
    <property type="project" value="InterPro"/>
</dbReference>
<dbReference type="Gene3D" id="3.40.30.10">
    <property type="entry name" value="Glutaredoxin"/>
    <property type="match status" value="1"/>
</dbReference>
<dbReference type="PANTHER" id="PTHR13887:SF41">
    <property type="entry name" value="THIOREDOXIN SUPERFAMILY PROTEIN"/>
    <property type="match status" value="1"/>
</dbReference>
<dbReference type="Proteomes" id="UP000305778">
    <property type="component" value="Unassembled WGS sequence"/>
</dbReference>
<organism evidence="2 3">
    <name type="scientific">Actinacidiphila oryziradicis</name>
    <dbReference type="NCBI Taxonomy" id="2571141"/>
    <lineage>
        <taxon>Bacteria</taxon>
        <taxon>Bacillati</taxon>
        <taxon>Actinomycetota</taxon>
        <taxon>Actinomycetes</taxon>
        <taxon>Kitasatosporales</taxon>
        <taxon>Streptomycetaceae</taxon>
        <taxon>Actinacidiphila</taxon>
    </lineage>
</organism>
<reference evidence="2 3" key="1">
    <citation type="submission" date="2019-04" db="EMBL/GenBank/DDBJ databases">
        <title>Streptomyces oryziradicis sp. nov., a novel actinomycete isolated from rhizosphere soil of rice (Oryza sativa L.).</title>
        <authorList>
            <person name="Li C."/>
        </authorList>
    </citation>
    <scope>NUCLEOTIDE SEQUENCE [LARGE SCALE GENOMIC DNA]</scope>
    <source>
        <strain evidence="2 3">NEAU-C40</strain>
    </source>
</reference>